<dbReference type="EMBL" id="BQKC01000001">
    <property type="protein sequence ID" value="GJM56023.1"/>
    <property type="molecule type" value="Genomic_DNA"/>
</dbReference>
<dbReference type="InterPro" id="IPR013780">
    <property type="entry name" value="Glyco_hydro_b"/>
</dbReference>
<reference evidence="5" key="1">
    <citation type="journal article" date="2022" name="Int. J. Syst. Evol. Microbiol.">
        <title>Granulimonas faecalis gen. nov., sp. nov., and Leptogranulimonas caecicola gen. nov., sp. nov., novel lactate-producing Atopobiaceae bacteria isolated from mouse intestines, and an emended description of the family Atopobiaceae.</title>
        <authorList>
            <person name="Morinaga K."/>
            <person name="Kusada H."/>
            <person name="Sakamoto S."/>
            <person name="Murakami T."/>
            <person name="Toyoda A."/>
            <person name="Mori H."/>
            <person name="Meng X.Y."/>
            <person name="Takashino M."/>
            <person name="Murotomi K."/>
            <person name="Tamaki H."/>
        </authorList>
    </citation>
    <scope>NUCLEOTIDE SEQUENCE</scope>
    <source>
        <strain evidence="5">OPF53</strain>
    </source>
</reference>
<gene>
    <name evidence="5" type="ORF">ATOP_16780</name>
</gene>
<dbReference type="SUPFAM" id="SSF51011">
    <property type="entry name" value="Glycosyl hydrolase domain"/>
    <property type="match status" value="1"/>
</dbReference>
<dbReference type="PANTHER" id="PTHR10357">
    <property type="entry name" value="ALPHA-AMYLASE FAMILY MEMBER"/>
    <property type="match status" value="1"/>
</dbReference>
<dbReference type="SMART" id="SM00642">
    <property type="entry name" value="Aamy"/>
    <property type="match status" value="1"/>
</dbReference>
<accession>A0AAV5B688</accession>
<dbReference type="CDD" id="cd11353">
    <property type="entry name" value="AmyAc_euk_bac_CMD_like"/>
    <property type="match status" value="1"/>
</dbReference>
<keyword evidence="2" id="KW-0326">Glycosidase</keyword>
<dbReference type="Gene3D" id="2.60.40.1180">
    <property type="entry name" value="Golgi alpha-mannosidase II"/>
    <property type="match status" value="1"/>
</dbReference>
<dbReference type="GO" id="GO:0016798">
    <property type="term" value="F:hydrolase activity, acting on glycosyl bonds"/>
    <property type="evidence" value="ECO:0007669"/>
    <property type="project" value="UniProtKB-KW"/>
</dbReference>
<dbReference type="SUPFAM" id="SSF51445">
    <property type="entry name" value="(Trans)glycosidases"/>
    <property type="match status" value="1"/>
</dbReference>
<feature type="region of interest" description="Disordered" evidence="3">
    <location>
        <begin position="442"/>
        <end position="495"/>
    </location>
</feature>
<organism evidence="5 6">
    <name type="scientific">Granulimonas faecalis</name>
    <dbReference type="NCBI Taxonomy" id="2894155"/>
    <lineage>
        <taxon>Bacteria</taxon>
        <taxon>Bacillati</taxon>
        <taxon>Actinomycetota</taxon>
        <taxon>Coriobacteriia</taxon>
        <taxon>Coriobacteriales</taxon>
        <taxon>Kribbibacteriaceae</taxon>
        <taxon>Granulimonas</taxon>
    </lineage>
</organism>
<dbReference type="GO" id="GO:0005975">
    <property type="term" value="P:carbohydrate metabolic process"/>
    <property type="evidence" value="ECO:0007669"/>
    <property type="project" value="InterPro"/>
</dbReference>
<comment type="caution">
    <text evidence="5">The sequence shown here is derived from an EMBL/GenBank/DDBJ whole genome shotgun (WGS) entry which is preliminary data.</text>
</comment>
<dbReference type="PANTHER" id="PTHR10357:SF210">
    <property type="entry name" value="MALTODEXTRIN GLUCOSIDASE"/>
    <property type="match status" value="1"/>
</dbReference>
<evidence type="ECO:0000256" key="1">
    <source>
        <dbReference type="ARBA" id="ARBA00022801"/>
    </source>
</evidence>
<keyword evidence="6" id="KW-1185">Reference proteome</keyword>
<dbReference type="Pfam" id="PF00128">
    <property type="entry name" value="Alpha-amylase"/>
    <property type="match status" value="1"/>
</dbReference>
<evidence type="ECO:0000313" key="5">
    <source>
        <dbReference type="EMBL" id="GJM56023.1"/>
    </source>
</evidence>
<dbReference type="InterPro" id="IPR017853">
    <property type="entry name" value="GH"/>
</dbReference>
<evidence type="ECO:0000256" key="2">
    <source>
        <dbReference type="ARBA" id="ARBA00023295"/>
    </source>
</evidence>
<dbReference type="Proteomes" id="UP001055025">
    <property type="component" value="Unassembled WGS sequence"/>
</dbReference>
<dbReference type="Gene3D" id="3.20.20.80">
    <property type="entry name" value="Glycosidases"/>
    <property type="match status" value="2"/>
</dbReference>
<dbReference type="InterPro" id="IPR045857">
    <property type="entry name" value="O16G_dom_2"/>
</dbReference>
<feature type="compositionally biased region" description="Basic and acidic residues" evidence="3">
    <location>
        <begin position="464"/>
        <end position="495"/>
    </location>
</feature>
<feature type="domain" description="Glycosyl hydrolase family 13 catalytic" evidence="4">
    <location>
        <begin position="7"/>
        <end position="343"/>
    </location>
</feature>
<evidence type="ECO:0000259" key="4">
    <source>
        <dbReference type="SMART" id="SM00642"/>
    </source>
</evidence>
<dbReference type="AlphaFoldDB" id="A0AAV5B688"/>
<dbReference type="InterPro" id="IPR006047">
    <property type="entry name" value="GH13_cat_dom"/>
</dbReference>
<keyword evidence="1" id="KW-0378">Hydrolase</keyword>
<evidence type="ECO:0000313" key="6">
    <source>
        <dbReference type="Proteomes" id="UP001055025"/>
    </source>
</evidence>
<evidence type="ECO:0000256" key="3">
    <source>
        <dbReference type="SAM" id="MobiDB-lite"/>
    </source>
</evidence>
<dbReference type="Gene3D" id="3.90.400.10">
    <property type="entry name" value="Oligo-1,6-glucosidase, Domain 2"/>
    <property type="match status" value="1"/>
</dbReference>
<proteinExistence type="predicted"/>
<sequence>MPWYDEAVFYHIYPLGLLGAPRQNPYGEPQHRLPGLVPWLDHLRGLGVTALYIGPLFQSVGHGYETCDYRLVDTRLGTNDDLRDLVAAAHDRGIRVVLDGVFNHVGRDFFAFCDLLEHREASPYRDWFCNVDFGGDNSYGDGLSYGTWGGYDLLVKLNQRNPAVRDYLLDAVRMWVAEFDIDGIRLDAADVLDFDFMHALRAVANAVKPDFWLMGEVIHGEYSRWVNGDTLHAVTNYSLHKALYSGHNDHNYFEIAHTVKRNYDMGGDRVDGLRLYNFVDNHDVDRIWTKLDDKRHFEPVHVLMYTLPGTPSVYYGSEFAIEGKRTPYADDMLRPALDLADFRDSPSAALITALGAIRRETPALSYGEYRELALTNRQYAFARTLEGGDSAIVSVNNDDNPATVTVDALGRPAYTGALAGRTARAHDGVVDLPMEACSGEVWRPADGSDGEGTADGGAAAAAEAAREAQRRMREEAERRRAEEEARAAEARAAEQELLDRAREAVVAREADEGEGRETPELSMDFLLGRERPFEDMTVQELQLSVLAQMAMRGPVTEQMRRDVAENTYHDSLVNWAKSFN</sequence>
<protein>
    <recommendedName>
        <fullName evidence="4">Glycosyl hydrolase family 13 catalytic domain-containing protein</fullName>
    </recommendedName>
</protein>
<name>A0AAV5B688_9ACTN</name>
<dbReference type="RefSeq" id="WP_265591001.1">
    <property type="nucleotide sequence ID" value="NZ_BQKC01000001.1"/>
</dbReference>